<dbReference type="CDD" id="cd00209">
    <property type="entry name" value="DHFR"/>
    <property type="match status" value="1"/>
</dbReference>
<evidence type="ECO:0000256" key="7">
    <source>
        <dbReference type="ARBA" id="ARBA00025067"/>
    </source>
</evidence>
<feature type="domain" description="DHFR" evidence="8">
    <location>
        <begin position="1"/>
        <end position="158"/>
    </location>
</feature>
<dbReference type="GeneID" id="86948769"/>
<dbReference type="InterPro" id="IPR001796">
    <property type="entry name" value="DHFR_dom"/>
</dbReference>
<evidence type="ECO:0000256" key="4">
    <source>
        <dbReference type="ARBA" id="ARBA00022563"/>
    </source>
</evidence>
<evidence type="ECO:0000256" key="1">
    <source>
        <dbReference type="ARBA" id="ARBA00004903"/>
    </source>
</evidence>
<dbReference type="SUPFAM" id="SSF53597">
    <property type="entry name" value="Dihydrofolate reductase-like"/>
    <property type="match status" value="1"/>
</dbReference>
<evidence type="ECO:0000256" key="3">
    <source>
        <dbReference type="ARBA" id="ARBA00012856"/>
    </source>
</evidence>
<dbReference type="NCBIfam" id="NF047324">
    <property type="entry name" value="trim_DfrA51"/>
    <property type="match status" value="1"/>
</dbReference>
<dbReference type="PANTHER" id="PTHR48069">
    <property type="entry name" value="DIHYDROFOLATE REDUCTASE"/>
    <property type="match status" value="1"/>
</dbReference>
<comment type="caution">
    <text evidence="9">The sequence shown here is derived from an EMBL/GenBank/DDBJ whole genome shotgun (WGS) entry which is preliminary data.</text>
</comment>
<dbReference type="Gene3D" id="3.40.430.10">
    <property type="entry name" value="Dihydrofolate Reductase, subunit A"/>
    <property type="match status" value="1"/>
</dbReference>
<dbReference type="GO" id="GO:0046655">
    <property type="term" value="P:folic acid metabolic process"/>
    <property type="evidence" value="ECO:0007669"/>
    <property type="project" value="TreeGrafter"/>
</dbReference>
<dbReference type="UniPathway" id="UPA00077">
    <property type="reaction ID" value="UER00158"/>
</dbReference>
<dbReference type="GO" id="GO:0050661">
    <property type="term" value="F:NADP binding"/>
    <property type="evidence" value="ECO:0007669"/>
    <property type="project" value="InterPro"/>
</dbReference>
<dbReference type="PRINTS" id="PR00070">
    <property type="entry name" value="DHFR"/>
</dbReference>
<keyword evidence="6" id="KW-0560">Oxidoreductase</keyword>
<dbReference type="EMBL" id="ADIZ01000029">
    <property type="protein sequence ID" value="OSK93052.1"/>
    <property type="molecule type" value="Genomic_DNA"/>
</dbReference>
<dbReference type="InterPro" id="IPR012259">
    <property type="entry name" value="DHFR"/>
</dbReference>
<reference evidence="9 10" key="1">
    <citation type="submission" date="2010-04" db="EMBL/GenBank/DDBJ databases">
        <title>The Genome Sequence of Escherichia coli TA447.</title>
        <authorList>
            <consortium name="The Broad Institute Genome Sequencing Platform"/>
            <consortium name="The Broad Institute Genome Sequencing Center for Infectious Disease"/>
            <person name="Feldgarden M."/>
            <person name="Gordon D.M."/>
            <person name="Johnson J.R."/>
            <person name="Johnston B.D."/>
            <person name="Young S."/>
            <person name="Zeng Q."/>
            <person name="Koehrsen M."/>
            <person name="Alvarado L."/>
            <person name="Berlin A.M."/>
            <person name="Borenstein D."/>
            <person name="Chapman S.B."/>
            <person name="Chen Z."/>
            <person name="Engels R."/>
            <person name="Freedman E."/>
            <person name="Gellesch M."/>
            <person name="Goldberg J."/>
            <person name="Griggs A."/>
            <person name="Gujja S."/>
            <person name="Heilman E.R."/>
            <person name="Heiman D.I."/>
            <person name="Hepburn T.A."/>
            <person name="Howarth C."/>
            <person name="Jen D."/>
            <person name="Larson L."/>
            <person name="Mehta T."/>
            <person name="Park D."/>
            <person name="Pearson M."/>
            <person name="Richards J."/>
            <person name="Roberts A."/>
            <person name="Saif S."/>
            <person name="Shea T.D."/>
            <person name="Shenoy N."/>
            <person name="Sisk P."/>
            <person name="Stolte C."/>
            <person name="Sykes S.N."/>
            <person name="Walk T."/>
            <person name="White J."/>
            <person name="Yandava C."/>
            <person name="Haas B."/>
            <person name="Henn M.R."/>
            <person name="Nusbaum C."/>
            <person name="Birren B."/>
        </authorList>
    </citation>
    <scope>NUCLEOTIDE SEQUENCE [LARGE SCALE GENOMIC DNA]</scope>
    <source>
        <strain evidence="9 10">TA447</strain>
    </source>
</reference>
<dbReference type="Proteomes" id="UP000193942">
    <property type="component" value="Unassembled WGS sequence"/>
</dbReference>
<protein>
    <recommendedName>
        <fullName evidence="3">dihydrofolate reductase</fullName>
        <ecNumber evidence="3">1.5.1.3</ecNumber>
    </recommendedName>
</protein>
<proteinExistence type="inferred from homology"/>
<sequence length="158" mass="17950">MKMIAAVGRNYEIGIANELPWRCSTDLKLFKRLTKNATVVMGRKTMESLKRPLPERHNLVLTRSHGFVPNGFYPAGVDDVLRLPEPVWVIGGEQIYSLFMPHVEEIWLSHIGVDVPNADAFFPASMMRNLGFVPVETAYTQRASEEEPGFSQIVYRRS</sequence>
<comment type="similarity">
    <text evidence="2">Belongs to the dihydrofolate reductase family.</text>
</comment>
<dbReference type="PANTHER" id="PTHR48069:SF3">
    <property type="entry name" value="DIHYDROFOLATE REDUCTASE"/>
    <property type="match status" value="1"/>
</dbReference>
<evidence type="ECO:0000256" key="6">
    <source>
        <dbReference type="ARBA" id="ARBA00023002"/>
    </source>
</evidence>
<accession>A0A1X3IY57</accession>
<keyword evidence="5" id="KW-0521">NADP</keyword>
<dbReference type="GO" id="GO:0006730">
    <property type="term" value="P:one-carbon metabolic process"/>
    <property type="evidence" value="ECO:0007669"/>
    <property type="project" value="UniProtKB-KW"/>
</dbReference>
<keyword evidence="4" id="KW-0554">One-carbon metabolism</keyword>
<dbReference type="Pfam" id="PF00186">
    <property type="entry name" value="DHFR_1"/>
    <property type="match status" value="1"/>
</dbReference>
<evidence type="ECO:0000256" key="2">
    <source>
        <dbReference type="ARBA" id="ARBA00009539"/>
    </source>
</evidence>
<dbReference type="GO" id="GO:0004146">
    <property type="term" value="F:dihydrofolate reductase activity"/>
    <property type="evidence" value="ECO:0007669"/>
    <property type="project" value="UniProtKB-EC"/>
</dbReference>
<dbReference type="InterPro" id="IPR024072">
    <property type="entry name" value="DHFR-like_dom_sf"/>
</dbReference>
<name>A0A1X3IY57_ECOLX</name>
<dbReference type="GO" id="GO:0046452">
    <property type="term" value="P:dihydrofolate metabolic process"/>
    <property type="evidence" value="ECO:0007669"/>
    <property type="project" value="TreeGrafter"/>
</dbReference>
<evidence type="ECO:0000313" key="10">
    <source>
        <dbReference type="Proteomes" id="UP000193942"/>
    </source>
</evidence>
<dbReference type="GO" id="GO:0046654">
    <property type="term" value="P:tetrahydrofolate biosynthetic process"/>
    <property type="evidence" value="ECO:0007669"/>
    <property type="project" value="UniProtKB-UniPathway"/>
</dbReference>
<comment type="pathway">
    <text evidence="1">Cofactor biosynthesis; tetrahydrofolate biosynthesis; 5,6,7,8-tetrahydrofolate from 7,8-dihydrofolate: step 1/1.</text>
</comment>
<evidence type="ECO:0000313" key="9">
    <source>
        <dbReference type="EMBL" id="OSK93052.1"/>
    </source>
</evidence>
<dbReference type="RefSeq" id="WP_000781810.1">
    <property type="nucleotide sequence ID" value="NZ_ADIZ01000029.1"/>
</dbReference>
<organism evidence="9 10">
    <name type="scientific">Escherichia coli TA447</name>
    <dbReference type="NCBI Taxonomy" id="656447"/>
    <lineage>
        <taxon>Bacteria</taxon>
        <taxon>Pseudomonadati</taxon>
        <taxon>Pseudomonadota</taxon>
        <taxon>Gammaproteobacteria</taxon>
        <taxon>Enterobacterales</taxon>
        <taxon>Enterobacteriaceae</taxon>
        <taxon>Escherichia</taxon>
    </lineage>
</organism>
<dbReference type="AlphaFoldDB" id="A0A1X3IY57"/>
<dbReference type="EC" id="1.5.1.3" evidence="3"/>
<comment type="function">
    <text evidence="7">Key enzyme in folate metabolism. Catalyzes an essential reaction for de novo glycine and purine synthesis, and for DNA precursor synthesis.</text>
</comment>
<dbReference type="PROSITE" id="PS51330">
    <property type="entry name" value="DHFR_2"/>
    <property type="match status" value="1"/>
</dbReference>
<gene>
    <name evidence="9" type="ORF">ECXG_04784</name>
</gene>
<evidence type="ECO:0000259" key="8">
    <source>
        <dbReference type="PROSITE" id="PS51330"/>
    </source>
</evidence>
<evidence type="ECO:0000256" key="5">
    <source>
        <dbReference type="ARBA" id="ARBA00022857"/>
    </source>
</evidence>